<feature type="compositionally biased region" description="Low complexity" evidence="1">
    <location>
        <begin position="37"/>
        <end position="50"/>
    </location>
</feature>
<evidence type="ECO:0000313" key="3">
    <source>
        <dbReference type="Proteomes" id="UP000314294"/>
    </source>
</evidence>
<feature type="region of interest" description="Disordered" evidence="1">
    <location>
        <begin position="1"/>
        <end position="122"/>
    </location>
</feature>
<name>A0A4Z2G364_9TELE</name>
<organism evidence="2 3">
    <name type="scientific">Liparis tanakae</name>
    <name type="common">Tanaka's snailfish</name>
    <dbReference type="NCBI Taxonomy" id="230148"/>
    <lineage>
        <taxon>Eukaryota</taxon>
        <taxon>Metazoa</taxon>
        <taxon>Chordata</taxon>
        <taxon>Craniata</taxon>
        <taxon>Vertebrata</taxon>
        <taxon>Euteleostomi</taxon>
        <taxon>Actinopterygii</taxon>
        <taxon>Neopterygii</taxon>
        <taxon>Teleostei</taxon>
        <taxon>Neoteleostei</taxon>
        <taxon>Acanthomorphata</taxon>
        <taxon>Eupercaria</taxon>
        <taxon>Perciformes</taxon>
        <taxon>Cottioidei</taxon>
        <taxon>Cottales</taxon>
        <taxon>Liparidae</taxon>
        <taxon>Liparis</taxon>
    </lineage>
</organism>
<protein>
    <submittedName>
        <fullName evidence="2">Uncharacterized protein</fullName>
    </submittedName>
</protein>
<evidence type="ECO:0000313" key="2">
    <source>
        <dbReference type="EMBL" id="TNN47978.1"/>
    </source>
</evidence>
<feature type="compositionally biased region" description="Acidic residues" evidence="1">
    <location>
        <begin position="98"/>
        <end position="107"/>
    </location>
</feature>
<dbReference type="AlphaFoldDB" id="A0A4Z2G364"/>
<keyword evidence="3" id="KW-1185">Reference proteome</keyword>
<proteinExistence type="predicted"/>
<comment type="caution">
    <text evidence="2">The sequence shown here is derived from an EMBL/GenBank/DDBJ whole genome shotgun (WGS) entry which is preliminary data.</text>
</comment>
<evidence type="ECO:0000256" key="1">
    <source>
        <dbReference type="SAM" id="MobiDB-lite"/>
    </source>
</evidence>
<dbReference type="Proteomes" id="UP000314294">
    <property type="component" value="Unassembled WGS sequence"/>
</dbReference>
<gene>
    <name evidence="2" type="ORF">EYF80_041801</name>
</gene>
<sequence length="130" mass="13349">MGDWGRSPAAEGGADFLSVRQSRGRGSAPTAVLSVWTASGSRATSSARQAKVSASIVHAPGGPEEQRPRALMSSPASRGFKAPLCARNGPGRSGAREDEGEGEEEEEGSKSRPSSASPTRSCCRLAVSCC</sequence>
<accession>A0A4Z2G364</accession>
<dbReference type="EMBL" id="SRLO01000716">
    <property type="protein sequence ID" value="TNN47978.1"/>
    <property type="molecule type" value="Genomic_DNA"/>
</dbReference>
<reference evidence="2 3" key="1">
    <citation type="submission" date="2019-03" db="EMBL/GenBank/DDBJ databases">
        <title>First draft genome of Liparis tanakae, snailfish: a comprehensive survey of snailfish specific genes.</title>
        <authorList>
            <person name="Kim W."/>
            <person name="Song I."/>
            <person name="Jeong J.-H."/>
            <person name="Kim D."/>
            <person name="Kim S."/>
            <person name="Ryu S."/>
            <person name="Song J.Y."/>
            <person name="Lee S.K."/>
        </authorList>
    </citation>
    <scope>NUCLEOTIDE SEQUENCE [LARGE SCALE GENOMIC DNA]</scope>
    <source>
        <tissue evidence="2">Muscle</tissue>
    </source>
</reference>